<evidence type="ECO:0000256" key="3">
    <source>
        <dbReference type="ARBA" id="ARBA00022448"/>
    </source>
</evidence>
<reference evidence="8 9" key="1">
    <citation type="submission" date="2019-03" db="EMBL/GenBank/DDBJ databases">
        <title>Genomic Encyclopedia of Archaeal and Bacterial Type Strains, Phase II (KMG-II): from individual species to whole genera.</title>
        <authorList>
            <person name="Goeker M."/>
        </authorList>
    </citation>
    <scope>NUCLEOTIDE SEQUENCE [LARGE SCALE GENOMIC DNA]</scope>
    <source>
        <strain evidence="8 9">DSM 15388</strain>
    </source>
</reference>
<comment type="caution">
    <text evidence="8">The sequence shown here is derived from an EMBL/GenBank/DDBJ whole genome shotgun (WGS) entry which is preliminary data.</text>
</comment>
<keyword evidence="9" id="KW-1185">Reference proteome</keyword>
<dbReference type="EMBL" id="SLZR01000025">
    <property type="protein sequence ID" value="TCS36399.1"/>
    <property type="molecule type" value="Genomic_DNA"/>
</dbReference>
<keyword evidence="4" id="KW-0285">Flavoprotein</keyword>
<evidence type="ECO:0000256" key="2">
    <source>
        <dbReference type="ARBA" id="ARBA00005267"/>
    </source>
</evidence>
<dbReference type="OrthoDB" id="359268at2"/>
<evidence type="ECO:0000256" key="1">
    <source>
        <dbReference type="ARBA" id="ARBA00001917"/>
    </source>
</evidence>
<keyword evidence="5" id="KW-0288">FMN</keyword>
<comment type="cofactor">
    <cofactor evidence="1">
        <name>FMN</name>
        <dbReference type="ChEBI" id="CHEBI:58210"/>
    </cofactor>
</comment>
<dbReference type="InterPro" id="IPR029039">
    <property type="entry name" value="Flavoprotein-like_sf"/>
</dbReference>
<dbReference type="PANTHER" id="PTHR42809">
    <property type="entry name" value="FLAVODOXIN 2"/>
    <property type="match status" value="1"/>
</dbReference>
<name>A0A4R3HY46_9GAMM</name>
<dbReference type="SUPFAM" id="SSF52218">
    <property type="entry name" value="Flavoproteins"/>
    <property type="match status" value="1"/>
</dbReference>
<dbReference type="Gene3D" id="3.40.50.360">
    <property type="match status" value="1"/>
</dbReference>
<proteinExistence type="inferred from homology"/>
<evidence type="ECO:0000259" key="7">
    <source>
        <dbReference type="PROSITE" id="PS50902"/>
    </source>
</evidence>
<accession>A0A4R3HY46</accession>
<keyword evidence="6" id="KW-0249">Electron transport</keyword>
<protein>
    <submittedName>
        <fullName evidence="8">Flavodoxin</fullName>
    </submittedName>
</protein>
<evidence type="ECO:0000313" key="9">
    <source>
        <dbReference type="Proteomes" id="UP000295793"/>
    </source>
</evidence>
<dbReference type="InterPro" id="IPR008254">
    <property type="entry name" value="Flavodoxin/NO_synth"/>
</dbReference>
<evidence type="ECO:0000256" key="5">
    <source>
        <dbReference type="ARBA" id="ARBA00022643"/>
    </source>
</evidence>
<feature type="domain" description="Flavodoxin-like" evidence="7">
    <location>
        <begin position="8"/>
        <end position="166"/>
    </location>
</feature>
<evidence type="ECO:0000313" key="8">
    <source>
        <dbReference type="EMBL" id="TCS36399.1"/>
    </source>
</evidence>
<dbReference type="InterPro" id="IPR050619">
    <property type="entry name" value="Flavodoxin"/>
</dbReference>
<keyword evidence="3" id="KW-0813">Transport</keyword>
<evidence type="ECO:0000256" key="6">
    <source>
        <dbReference type="ARBA" id="ARBA00022982"/>
    </source>
</evidence>
<gene>
    <name evidence="8" type="ORF">BCF53_12521</name>
</gene>
<dbReference type="PANTHER" id="PTHR42809:SF3">
    <property type="entry name" value="FLAVODOXIN 2"/>
    <property type="match status" value="1"/>
</dbReference>
<sequence>MELFQLNIGLFLSSNIETFEKVGSRIQQQMAKHGIDVDVLDIADANSKVCESYDFFIFAIPAWDYHYTQHCWEGIEPQFACSNLCGKIAAIYVMAESPKLEGYFLHAMSWLSQCVTKTGATVVNLWPSNACNRACPFAADKLAVTKADHGSIVTDHQIASWTEHLIAECSQLVSELSV</sequence>
<dbReference type="Proteomes" id="UP000295793">
    <property type="component" value="Unassembled WGS sequence"/>
</dbReference>
<dbReference type="GO" id="GO:0010181">
    <property type="term" value="F:FMN binding"/>
    <property type="evidence" value="ECO:0007669"/>
    <property type="project" value="InterPro"/>
</dbReference>
<dbReference type="RefSeq" id="WP_132703889.1">
    <property type="nucleotide sequence ID" value="NZ_SLZR01000025.1"/>
</dbReference>
<dbReference type="PROSITE" id="PS50902">
    <property type="entry name" value="FLAVODOXIN_LIKE"/>
    <property type="match status" value="1"/>
</dbReference>
<organism evidence="8 9">
    <name type="scientific">Reinekea marinisedimentorum</name>
    <dbReference type="NCBI Taxonomy" id="230495"/>
    <lineage>
        <taxon>Bacteria</taxon>
        <taxon>Pseudomonadati</taxon>
        <taxon>Pseudomonadota</taxon>
        <taxon>Gammaproteobacteria</taxon>
        <taxon>Oceanospirillales</taxon>
        <taxon>Saccharospirillaceae</taxon>
        <taxon>Reinekea</taxon>
    </lineage>
</organism>
<comment type="similarity">
    <text evidence="2">Belongs to the flavodoxin family.</text>
</comment>
<evidence type="ECO:0000256" key="4">
    <source>
        <dbReference type="ARBA" id="ARBA00022630"/>
    </source>
</evidence>
<dbReference type="AlphaFoldDB" id="A0A4R3HY46"/>